<keyword evidence="5" id="KW-0067">ATP-binding</keyword>
<dbReference type="PANTHER" id="PTHR11909">
    <property type="entry name" value="CASEIN KINASE-RELATED"/>
    <property type="match status" value="1"/>
</dbReference>
<dbReference type="GO" id="GO:0004674">
    <property type="term" value="F:protein serine/threonine kinase activity"/>
    <property type="evidence" value="ECO:0007669"/>
    <property type="project" value="UniProtKB-KW"/>
</dbReference>
<dbReference type="WBParaSite" id="sdigi.contig285.g7067.t1">
    <property type="protein sequence ID" value="sdigi.contig285.g7067.t1"/>
    <property type="gene ID" value="sdigi.contig285.g7067"/>
</dbReference>
<evidence type="ECO:0000256" key="2">
    <source>
        <dbReference type="ARBA" id="ARBA00022679"/>
    </source>
</evidence>
<name>A0A915PVD2_9BILA</name>
<organism evidence="7 8">
    <name type="scientific">Setaria digitata</name>
    <dbReference type="NCBI Taxonomy" id="48799"/>
    <lineage>
        <taxon>Eukaryota</taxon>
        <taxon>Metazoa</taxon>
        <taxon>Ecdysozoa</taxon>
        <taxon>Nematoda</taxon>
        <taxon>Chromadorea</taxon>
        <taxon>Rhabditida</taxon>
        <taxon>Spirurina</taxon>
        <taxon>Spiruromorpha</taxon>
        <taxon>Filarioidea</taxon>
        <taxon>Setariidae</taxon>
        <taxon>Setaria</taxon>
    </lineage>
</organism>
<evidence type="ECO:0000256" key="5">
    <source>
        <dbReference type="ARBA" id="ARBA00022840"/>
    </source>
</evidence>
<dbReference type="InterPro" id="IPR047916">
    <property type="entry name" value="TTBK_Asator-like_STKc"/>
</dbReference>
<dbReference type="InterPro" id="IPR000719">
    <property type="entry name" value="Prot_kinase_dom"/>
</dbReference>
<evidence type="ECO:0000313" key="8">
    <source>
        <dbReference type="WBParaSite" id="sdigi.contig285.g7067.t1"/>
    </source>
</evidence>
<evidence type="ECO:0000256" key="1">
    <source>
        <dbReference type="ARBA" id="ARBA00022527"/>
    </source>
</evidence>
<dbReference type="Pfam" id="PF00069">
    <property type="entry name" value="Pkinase"/>
    <property type="match status" value="1"/>
</dbReference>
<protein>
    <submittedName>
        <fullName evidence="8">Protein kinase domain-containing protein</fullName>
    </submittedName>
</protein>
<keyword evidence="1" id="KW-0723">Serine/threonine-protein kinase</keyword>
<keyword evidence="7" id="KW-1185">Reference proteome</keyword>
<dbReference type="AlphaFoldDB" id="A0A915PVD2"/>
<dbReference type="InterPro" id="IPR050235">
    <property type="entry name" value="CK1_Ser-Thr_kinase"/>
</dbReference>
<dbReference type="InterPro" id="IPR011009">
    <property type="entry name" value="Kinase-like_dom_sf"/>
</dbReference>
<feature type="domain" description="Protein kinase" evidence="6">
    <location>
        <begin position="28"/>
        <end position="319"/>
    </location>
</feature>
<dbReference type="PROSITE" id="PS50011">
    <property type="entry name" value="PROTEIN_KINASE_DOM"/>
    <property type="match status" value="1"/>
</dbReference>
<accession>A0A915PVD2</accession>
<reference evidence="8" key="1">
    <citation type="submission" date="2022-11" db="UniProtKB">
        <authorList>
            <consortium name="WormBaseParasite"/>
        </authorList>
    </citation>
    <scope>IDENTIFICATION</scope>
</reference>
<dbReference type="GO" id="GO:0005524">
    <property type="term" value="F:ATP binding"/>
    <property type="evidence" value="ECO:0007669"/>
    <property type="project" value="UniProtKB-KW"/>
</dbReference>
<keyword evidence="2" id="KW-0808">Transferase</keyword>
<dbReference type="Proteomes" id="UP000887581">
    <property type="component" value="Unplaced"/>
</dbReference>
<evidence type="ECO:0000256" key="4">
    <source>
        <dbReference type="ARBA" id="ARBA00022777"/>
    </source>
</evidence>
<dbReference type="Gene3D" id="1.10.510.10">
    <property type="entry name" value="Transferase(Phosphotransferase) domain 1"/>
    <property type="match status" value="1"/>
</dbReference>
<sequence>MAVTEYFSKTRLVQGLEGLKVSDTVGDWIVVKKLGRGGCGAVFEVCAKQVEERKHVAMKVESRDLDHNDQLLRAEASILKRMQYSKHVPIFIAAGRTATFNFLLMELLGKSLSELHKLAPHHQFTMATVLKIALQALSVAFQTSPSPSLTFYTSSALEAICFEALRDLHSVYFVHRDVKPANFASGLKNVNVLYILDFGLSRQFATYDTTTKALKLRKPRERASFRGTVAYCSINVHKHLEQGRHDDLWSMMYMLIEFIAGRLPWKGLDRKETAVIKQTISKRRLLQGCPKQFGIILEYISMLRYHHRPDYDQIENLFVAAIEHRNIDRKAPFEWGEPKAREYLLHMKGRVTAAGEKEGKPASKLGQLEATVMEYRVDTTQCA</sequence>
<evidence type="ECO:0000256" key="3">
    <source>
        <dbReference type="ARBA" id="ARBA00022741"/>
    </source>
</evidence>
<dbReference type="SMART" id="SM00220">
    <property type="entry name" value="S_TKc"/>
    <property type="match status" value="1"/>
</dbReference>
<dbReference type="SUPFAM" id="SSF56112">
    <property type="entry name" value="Protein kinase-like (PK-like)"/>
    <property type="match status" value="1"/>
</dbReference>
<evidence type="ECO:0000313" key="7">
    <source>
        <dbReference type="Proteomes" id="UP000887581"/>
    </source>
</evidence>
<dbReference type="CDD" id="cd14017">
    <property type="entry name" value="STKc_TTBK"/>
    <property type="match status" value="1"/>
</dbReference>
<keyword evidence="3" id="KW-0547">Nucleotide-binding</keyword>
<proteinExistence type="predicted"/>
<evidence type="ECO:0000259" key="6">
    <source>
        <dbReference type="PROSITE" id="PS50011"/>
    </source>
</evidence>
<keyword evidence="4" id="KW-0418">Kinase</keyword>